<dbReference type="AlphaFoldDB" id="A0A9N7UED7"/>
<dbReference type="Proteomes" id="UP001153269">
    <property type="component" value="Unassembled WGS sequence"/>
</dbReference>
<evidence type="ECO:0000256" key="1">
    <source>
        <dbReference type="SAM" id="MobiDB-lite"/>
    </source>
</evidence>
<evidence type="ECO:0000313" key="2">
    <source>
        <dbReference type="EMBL" id="CAB1430419.1"/>
    </source>
</evidence>
<feature type="compositionally biased region" description="Basic and acidic residues" evidence="1">
    <location>
        <begin position="90"/>
        <end position="116"/>
    </location>
</feature>
<dbReference type="EMBL" id="CADEAL010001227">
    <property type="protein sequence ID" value="CAB1430419.1"/>
    <property type="molecule type" value="Genomic_DNA"/>
</dbReference>
<feature type="region of interest" description="Disordered" evidence="1">
    <location>
        <begin position="1"/>
        <end position="37"/>
    </location>
</feature>
<gene>
    <name evidence="2" type="ORF">PLEPLA_LOCUS18401</name>
</gene>
<keyword evidence="3" id="KW-1185">Reference proteome</keyword>
<reference evidence="2" key="1">
    <citation type="submission" date="2020-03" db="EMBL/GenBank/DDBJ databases">
        <authorList>
            <person name="Weist P."/>
        </authorList>
    </citation>
    <scope>NUCLEOTIDE SEQUENCE</scope>
</reference>
<protein>
    <submittedName>
        <fullName evidence="2">Uncharacterized protein</fullName>
    </submittedName>
</protein>
<feature type="region of interest" description="Disordered" evidence="1">
    <location>
        <begin position="74"/>
        <end position="116"/>
    </location>
</feature>
<evidence type="ECO:0000313" key="3">
    <source>
        <dbReference type="Proteomes" id="UP001153269"/>
    </source>
</evidence>
<name>A0A9N7UED7_PLEPL</name>
<organism evidence="2 3">
    <name type="scientific">Pleuronectes platessa</name>
    <name type="common">European plaice</name>
    <dbReference type="NCBI Taxonomy" id="8262"/>
    <lineage>
        <taxon>Eukaryota</taxon>
        <taxon>Metazoa</taxon>
        <taxon>Chordata</taxon>
        <taxon>Craniata</taxon>
        <taxon>Vertebrata</taxon>
        <taxon>Euteleostomi</taxon>
        <taxon>Actinopterygii</taxon>
        <taxon>Neopterygii</taxon>
        <taxon>Teleostei</taxon>
        <taxon>Neoteleostei</taxon>
        <taxon>Acanthomorphata</taxon>
        <taxon>Carangaria</taxon>
        <taxon>Pleuronectiformes</taxon>
        <taxon>Pleuronectoidei</taxon>
        <taxon>Pleuronectidae</taxon>
        <taxon>Pleuronectes</taxon>
    </lineage>
</organism>
<comment type="caution">
    <text evidence="2">The sequence shown here is derived from an EMBL/GenBank/DDBJ whole genome shotgun (WGS) entry which is preliminary data.</text>
</comment>
<accession>A0A9N7UED7</accession>
<proteinExistence type="predicted"/>
<sequence>MYPEEHNTRFTGLLENPRATRKQHRGGHSDRPPSCLRPHVVTGVINLHLEMSQPETLNNHQQMAAGRDCISQKATAGEVPKVSSLKPRAQWREERDKEWSTHTAREPEKGDLTKML</sequence>